<dbReference type="SUPFAM" id="SSF82153">
    <property type="entry name" value="FAS1 domain"/>
    <property type="match status" value="1"/>
</dbReference>
<dbReference type="GeneID" id="106470473"/>
<keyword evidence="2" id="KW-1185">Reference proteome</keyword>
<organism evidence="2 3">
    <name type="scientific">Limulus polyphemus</name>
    <name type="common">Atlantic horseshoe crab</name>
    <dbReference type="NCBI Taxonomy" id="6850"/>
    <lineage>
        <taxon>Eukaryota</taxon>
        <taxon>Metazoa</taxon>
        <taxon>Ecdysozoa</taxon>
        <taxon>Arthropoda</taxon>
        <taxon>Chelicerata</taxon>
        <taxon>Merostomata</taxon>
        <taxon>Xiphosura</taxon>
        <taxon>Limulidae</taxon>
        <taxon>Limulus</taxon>
    </lineage>
</organism>
<dbReference type="Pfam" id="PF02469">
    <property type="entry name" value="Fasciclin"/>
    <property type="match status" value="1"/>
</dbReference>
<feature type="domain" description="FAS1" evidence="1">
    <location>
        <begin position="23"/>
        <end position="162"/>
    </location>
</feature>
<dbReference type="RefSeq" id="XP_022254789.1">
    <property type="nucleotide sequence ID" value="XM_022399081.1"/>
</dbReference>
<dbReference type="SMART" id="SM00554">
    <property type="entry name" value="FAS1"/>
    <property type="match status" value="1"/>
</dbReference>
<evidence type="ECO:0000313" key="3">
    <source>
        <dbReference type="RefSeq" id="XP_022254789.1"/>
    </source>
</evidence>
<dbReference type="PROSITE" id="PS50213">
    <property type="entry name" value="FAS1"/>
    <property type="match status" value="1"/>
</dbReference>
<evidence type="ECO:0000259" key="1">
    <source>
        <dbReference type="PROSITE" id="PS50213"/>
    </source>
</evidence>
<feature type="non-terminal residue" evidence="3">
    <location>
        <position position="1"/>
    </location>
</feature>
<dbReference type="InterPro" id="IPR000782">
    <property type="entry name" value="FAS1_domain"/>
</dbReference>
<gene>
    <name evidence="3" type="primary">LOC106470473</name>
</gene>
<sequence length="294" mass="33961">FYKRKKTERNRNKNDIFNSTPPIFDYVPSLSDPRETSYLCFILFQFFDLTKNDELVQVLLKKRRVTVFVPSNEAFSRARPFAPEDEERLASYHIVSMVVTRDLFPDTVYAVSQENPPLYFNVKERTGSGEKEYFVNNAKLLEDRDYTVDDGKQKLYIIDEVLEPYRSTENLPPDAWELLNNPSLYNIREELSAMASRVVKGEEVDTFTKVGNHTYFIPIGEENGPTGSRFRGVDRDVIKAHVISQYVLFTRTAGNEGYISNNPRVDIKFVNQSNSFDTQTSMYSSGDHVLSHIL</sequence>
<dbReference type="Proteomes" id="UP000694941">
    <property type="component" value="Unplaced"/>
</dbReference>
<evidence type="ECO:0000313" key="2">
    <source>
        <dbReference type="Proteomes" id="UP000694941"/>
    </source>
</evidence>
<accession>A0ABM1TFY3</accession>
<dbReference type="Gene3D" id="2.30.180.10">
    <property type="entry name" value="FAS1 domain"/>
    <property type="match status" value="1"/>
</dbReference>
<name>A0ABM1TFY3_LIMPO</name>
<proteinExistence type="predicted"/>
<reference evidence="3" key="1">
    <citation type="submission" date="2025-08" db="UniProtKB">
        <authorList>
            <consortium name="RefSeq"/>
        </authorList>
    </citation>
    <scope>IDENTIFICATION</scope>
    <source>
        <tissue evidence="3">Muscle</tissue>
    </source>
</reference>
<protein>
    <submittedName>
        <fullName evidence="3">Fasciclin-1-like</fullName>
    </submittedName>
</protein>
<dbReference type="InterPro" id="IPR036378">
    <property type="entry name" value="FAS1_dom_sf"/>
</dbReference>